<comment type="caution">
    <text evidence="4">The sequence shown here is derived from an EMBL/GenBank/DDBJ whole genome shotgun (WGS) entry which is preliminary data.</text>
</comment>
<dbReference type="AlphaFoldDB" id="A0A6I4IE30"/>
<dbReference type="EMBL" id="WQLA01000003">
    <property type="protein sequence ID" value="MVN91619.1"/>
    <property type="molecule type" value="Genomic_DNA"/>
</dbReference>
<feature type="domain" description="IPT/TIG" evidence="3">
    <location>
        <begin position="132"/>
        <end position="218"/>
    </location>
</feature>
<gene>
    <name evidence="4" type="ORF">GO816_10835</name>
</gene>
<dbReference type="Gene3D" id="2.60.40.10">
    <property type="entry name" value="Immunoglobulins"/>
    <property type="match status" value="5"/>
</dbReference>
<dbReference type="InterPro" id="IPR014756">
    <property type="entry name" value="Ig_E-set"/>
</dbReference>
<keyword evidence="5" id="KW-1185">Reference proteome</keyword>
<evidence type="ECO:0000313" key="5">
    <source>
        <dbReference type="Proteomes" id="UP000434850"/>
    </source>
</evidence>
<dbReference type="InterPro" id="IPR013783">
    <property type="entry name" value="Ig-like_fold"/>
</dbReference>
<keyword evidence="1 2" id="KW-0732">Signal</keyword>
<dbReference type="SUPFAM" id="SSF81296">
    <property type="entry name" value="E set domains"/>
    <property type="match status" value="5"/>
</dbReference>
<dbReference type="RefSeq" id="WP_157541916.1">
    <property type="nucleotide sequence ID" value="NZ_WQLA01000003.1"/>
</dbReference>
<dbReference type="InterPro" id="IPR002909">
    <property type="entry name" value="IPT_dom"/>
</dbReference>
<organism evidence="4 5">
    <name type="scientific">Mucilaginibacter aquatilis</name>
    <dbReference type="NCBI Taxonomy" id="1517760"/>
    <lineage>
        <taxon>Bacteria</taxon>
        <taxon>Pseudomonadati</taxon>
        <taxon>Bacteroidota</taxon>
        <taxon>Sphingobacteriia</taxon>
        <taxon>Sphingobacteriales</taxon>
        <taxon>Sphingobacteriaceae</taxon>
        <taxon>Mucilaginibacter</taxon>
    </lineage>
</organism>
<reference evidence="4 5" key="1">
    <citation type="submission" date="2019-12" db="EMBL/GenBank/DDBJ databases">
        <title>Mucilaginibacter sp. HME9299 genome sequencing and assembly.</title>
        <authorList>
            <person name="Kang H."/>
            <person name="Kim H."/>
            <person name="Joh K."/>
        </authorList>
    </citation>
    <scope>NUCLEOTIDE SEQUENCE [LARGE SCALE GENOMIC DNA]</scope>
    <source>
        <strain evidence="4 5">HME9299</strain>
    </source>
</reference>
<dbReference type="Proteomes" id="UP000434850">
    <property type="component" value="Unassembled WGS sequence"/>
</dbReference>
<feature type="domain" description="IPT/TIG" evidence="3">
    <location>
        <begin position="304"/>
        <end position="472"/>
    </location>
</feature>
<name>A0A6I4IE30_9SPHI</name>
<feature type="domain" description="IPT/TIG" evidence="3">
    <location>
        <begin position="473"/>
        <end position="554"/>
    </location>
</feature>
<dbReference type="PANTHER" id="PTHR46769:SF2">
    <property type="entry name" value="FIBROCYSTIN-L ISOFORM 2 PRECURSOR-RELATED"/>
    <property type="match status" value="1"/>
</dbReference>
<evidence type="ECO:0000256" key="2">
    <source>
        <dbReference type="SAM" id="SignalP"/>
    </source>
</evidence>
<proteinExistence type="predicted"/>
<sequence length="555" mass="58586">MKKHLLLLLAFITSLAAIQGCKKDKDNEPKIQTLEILAPSPAKVTFKGNIISTGSSKILDYGFIYNSISNIDESNGTKVSLGAEAKEGDFTKEVNSLTFNNQYNTSVLYARAYLTNEKGTVFGKVISVNMPLLTATNIAPQSGKSGEQVTISGQFFASSADQVIVTFNGVRAKVTEVTSSKIVVEVPSGINGVHGSQVPVQITIGGQRVNNNYYFTMMANVKDYSPKSGIIGTLITFSGDNLPVYYNTGNLRVYFGQTEGSINYTSSNAMQINLPVSVTAEKFQISILNNGQTTVLPGEFVVTPPTITSVSPTTVLPGSTIAITGTNFPTNYGYGTNPAVLIGSTAAYVSSVSSNSMYVNIPTTVTANDYTVSIKVGPHTVSASDKLKVLNHSISSFSPTSGAPGREVTLTGNFVSGQYYNVYFGSQQTYTQATSSTTMRATVPGFIDPGRVRVSLQYNSQNILAPGEFTILGPSLDSFTPASGVAGSIITISGSGFSTNSTSVRFGTINANILSVTENQIRVAVPSNLNLGAMKITVVSSGQTVVSSGNFTATN</sequence>
<dbReference type="OrthoDB" id="1110382at2"/>
<dbReference type="CDD" id="cd00102">
    <property type="entry name" value="IPT"/>
    <property type="match status" value="1"/>
</dbReference>
<dbReference type="Pfam" id="PF01833">
    <property type="entry name" value="TIG"/>
    <property type="match status" value="5"/>
</dbReference>
<evidence type="ECO:0000259" key="3">
    <source>
        <dbReference type="SMART" id="SM00429"/>
    </source>
</evidence>
<dbReference type="PROSITE" id="PS51257">
    <property type="entry name" value="PROKAR_LIPOPROTEIN"/>
    <property type="match status" value="1"/>
</dbReference>
<dbReference type="SMART" id="SM00429">
    <property type="entry name" value="IPT"/>
    <property type="match status" value="3"/>
</dbReference>
<dbReference type="CDD" id="cd00603">
    <property type="entry name" value="IPT_PCSR"/>
    <property type="match status" value="1"/>
</dbReference>
<dbReference type="PANTHER" id="PTHR46769">
    <property type="entry name" value="POLYCYSTIC KIDNEY AND HEPATIC DISEASE 1 (AUTOSOMAL RECESSIVE)-LIKE 1"/>
    <property type="match status" value="1"/>
</dbReference>
<protein>
    <recommendedName>
        <fullName evidence="3">IPT/TIG domain-containing protein</fullName>
    </recommendedName>
</protein>
<evidence type="ECO:0000256" key="1">
    <source>
        <dbReference type="ARBA" id="ARBA00022729"/>
    </source>
</evidence>
<evidence type="ECO:0000313" key="4">
    <source>
        <dbReference type="EMBL" id="MVN91619.1"/>
    </source>
</evidence>
<dbReference type="InterPro" id="IPR052387">
    <property type="entry name" value="Fibrocystin"/>
</dbReference>
<feature type="chain" id="PRO_5026290671" description="IPT/TIG domain-containing protein" evidence="2">
    <location>
        <begin position="20"/>
        <end position="555"/>
    </location>
</feature>
<feature type="signal peptide" evidence="2">
    <location>
        <begin position="1"/>
        <end position="19"/>
    </location>
</feature>
<accession>A0A6I4IE30</accession>